<evidence type="ECO:0000256" key="1">
    <source>
        <dbReference type="SAM" id="SignalP"/>
    </source>
</evidence>
<dbReference type="Pfam" id="PF13462">
    <property type="entry name" value="Thioredoxin_4"/>
    <property type="match status" value="1"/>
</dbReference>
<dbReference type="SUPFAM" id="SSF52833">
    <property type="entry name" value="Thioredoxin-like"/>
    <property type="match status" value="1"/>
</dbReference>
<proteinExistence type="predicted"/>
<dbReference type="Gene3D" id="1.10.40.110">
    <property type="match status" value="1"/>
</dbReference>
<dbReference type="RefSeq" id="WP_100866326.1">
    <property type="nucleotide sequence ID" value="NZ_PHUF01000002.1"/>
</dbReference>
<dbReference type="OrthoDB" id="8478320at2"/>
<keyword evidence="1" id="KW-0732">Signal</keyword>
<feature type="domain" description="Thioredoxin-like fold" evidence="2">
    <location>
        <begin position="62"/>
        <end position="249"/>
    </location>
</feature>
<evidence type="ECO:0000259" key="2">
    <source>
        <dbReference type="Pfam" id="PF13462"/>
    </source>
</evidence>
<dbReference type="InterPro" id="IPR036249">
    <property type="entry name" value="Thioredoxin-like_sf"/>
</dbReference>
<accession>A0A2N0I424</accession>
<name>A0A2N0I424_9SPHN</name>
<dbReference type="Proteomes" id="UP000232587">
    <property type="component" value="Unassembled WGS sequence"/>
</dbReference>
<reference evidence="3 4" key="1">
    <citation type="submission" date="2017-11" db="EMBL/GenBank/DDBJ databases">
        <title>Genomic Encyclopedia of Type Strains, Phase III (KMG-III): the genomes of soil and plant-associated and newly described type strains.</title>
        <authorList>
            <person name="Whitman W."/>
        </authorList>
    </citation>
    <scope>NUCLEOTIDE SEQUENCE [LARGE SCALE GENOMIC DNA]</scope>
    <source>
        <strain evidence="3 4">CGMCC 1.12274</strain>
    </source>
</reference>
<comment type="caution">
    <text evidence="3">The sequence shown here is derived from an EMBL/GenBank/DDBJ whole genome shotgun (WGS) entry which is preliminary data.</text>
</comment>
<dbReference type="InterPro" id="IPR012336">
    <property type="entry name" value="Thioredoxin-like_fold"/>
</dbReference>
<feature type="chain" id="PRO_5014974618" evidence="1">
    <location>
        <begin position="24"/>
        <end position="254"/>
    </location>
</feature>
<feature type="signal peptide" evidence="1">
    <location>
        <begin position="1"/>
        <end position="23"/>
    </location>
</feature>
<keyword evidence="3" id="KW-0413">Isomerase</keyword>
<dbReference type="GO" id="GO:0016853">
    <property type="term" value="F:isomerase activity"/>
    <property type="evidence" value="ECO:0007669"/>
    <property type="project" value="UniProtKB-KW"/>
</dbReference>
<keyword evidence="4" id="KW-1185">Reference proteome</keyword>
<evidence type="ECO:0000313" key="3">
    <source>
        <dbReference type="EMBL" id="PKB25939.1"/>
    </source>
</evidence>
<dbReference type="EMBL" id="PHUF01000002">
    <property type="protein sequence ID" value="PKB25939.1"/>
    <property type="molecule type" value="Genomic_DNA"/>
</dbReference>
<organism evidence="3 4">
    <name type="scientific">Novosphingobium kunmingense</name>
    <dbReference type="NCBI Taxonomy" id="1211806"/>
    <lineage>
        <taxon>Bacteria</taxon>
        <taxon>Pseudomonadati</taxon>
        <taxon>Pseudomonadota</taxon>
        <taxon>Alphaproteobacteria</taxon>
        <taxon>Sphingomonadales</taxon>
        <taxon>Sphingomonadaceae</taxon>
        <taxon>Novosphingobium</taxon>
    </lineage>
</organism>
<sequence length="254" mass="27020">MPTTSTRRLLIAAAIVPLTLGLAACGEKTDNGATAAPSGAPIAKVAPPAGKVWSDVTAVTEEGGYRMGNPDAPIKLVEYGALSCSHCAEFSEKSAAEMRSNFVDSGRVSYELRFIMNNALDVPANLLTTCGAPEAVLPLADQFWAWQKTMFETIQAAGDEKLNAIGQLPRDKQFAAMAQVSGMDQFFAARGVARDQAALCLADTAKAERAVKASADYAAKYKVEGTPTFYVNGSKLDINTWEAVKPYLENMGAR</sequence>
<dbReference type="AlphaFoldDB" id="A0A2N0I424"/>
<dbReference type="Gene3D" id="3.40.30.10">
    <property type="entry name" value="Glutaredoxin"/>
    <property type="match status" value="1"/>
</dbReference>
<gene>
    <name evidence="3" type="ORF">B0I00_1147</name>
</gene>
<evidence type="ECO:0000313" key="4">
    <source>
        <dbReference type="Proteomes" id="UP000232587"/>
    </source>
</evidence>
<dbReference type="PROSITE" id="PS51257">
    <property type="entry name" value="PROKAR_LIPOPROTEIN"/>
    <property type="match status" value="1"/>
</dbReference>
<protein>
    <submittedName>
        <fullName evidence="3">Protein-disulfide isomerase</fullName>
    </submittedName>
</protein>